<feature type="compositionally biased region" description="Low complexity" evidence="1">
    <location>
        <begin position="153"/>
        <end position="173"/>
    </location>
</feature>
<protein>
    <submittedName>
        <fullName evidence="2">Uncharacterized protein</fullName>
    </submittedName>
</protein>
<gene>
    <name evidence="2" type="ORF">B0H17DRAFT_1196371</name>
</gene>
<evidence type="ECO:0000313" key="3">
    <source>
        <dbReference type="Proteomes" id="UP001221757"/>
    </source>
</evidence>
<sequence length="277" mass="29903">MRRAREARASRAHGVLSAGPRDDLVAHRRRTRIVFVDGRQSPKRAVPIVCPTALWDRLAYRDAFGGRIFRIAHDIKTTDRDRDLALLRGGAATSVELAVQGRMGAGGGSAMPPASFDAGPGPSGAVEGEEASRREPAAPRCIRDSCRVPPPARAAASAPEHQVAAQPDQADAQSLGNAEPDPGTEIAGGDQEVICTERYCARLMGRAIISEQLLIHWFGDELRWRASSPQLPLYERAIYTYSPHRVSAVLPSNEGARAPAPLNPQPKPRVRSIAPPR</sequence>
<comment type="caution">
    <text evidence="2">The sequence shown here is derived from an EMBL/GenBank/DDBJ whole genome shotgun (WGS) entry which is preliminary data.</text>
</comment>
<name>A0AAD7DUC0_MYCRO</name>
<feature type="region of interest" description="Disordered" evidence="1">
    <location>
        <begin position="254"/>
        <end position="277"/>
    </location>
</feature>
<dbReference type="AlphaFoldDB" id="A0AAD7DUC0"/>
<reference evidence="2" key="1">
    <citation type="submission" date="2023-03" db="EMBL/GenBank/DDBJ databases">
        <title>Massive genome expansion in bonnet fungi (Mycena s.s.) driven by repeated elements and novel gene families across ecological guilds.</title>
        <authorList>
            <consortium name="Lawrence Berkeley National Laboratory"/>
            <person name="Harder C.B."/>
            <person name="Miyauchi S."/>
            <person name="Viragh M."/>
            <person name="Kuo A."/>
            <person name="Thoen E."/>
            <person name="Andreopoulos B."/>
            <person name="Lu D."/>
            <person name="Skrede I."/>
            <person name="Drula E."/>
            <person name="Henrissat B."/>
            <person name="Morin E."/>
            <person name="Kohler A."/>
            <person name="Barry K."/>
            <person name="LaButti K."/>
            <person name="Morin E."/>
            <person name="Salamov A."/>
            <person name="Lipzen A."/>
            <person name="Mereny Z."/>
            <person name="Hegedus B."/>
            <person name="Baldrian P."/>
            <person name="Stursova M."/>
            <person name="Weitz H."/>
            <person name="Taylor A."/>
            <person name="Grigoriev I.V."/>
            <person name="Nagy L.G."/>
            <person name="Martin F."/>
            <person name="Kauserud H."/>
        </authorList>
    </citation>
    <scope>NUCLEOTIDE SEQUENCE</scope>
    <source>
        <strain evidence="2">CBHHK067</strain>
    </source>
</reference>
<organism evidence="2 3">
    <name type="scientific">Mycena rosella</name>
    <name type="common">Pink bonnet</name>
    <name type="synonym">Agaricus rosellus</name>
    <dbReference type="NCBI Taxonomy" id="1033263"/>
    <lineage>
        <taxon>Eukaryota</taxon>
        <taxon>Fungi</taxon>
        <taxon>Dikarya</taxon>
        <taxon>Basidiomycota</taxon>
        <taxon>Agaricomycotina</taxon>
        <taxon>Agaricomycetes</taxon>
        <taxon>Agaricomycetidae</taxon>
        <taxon>Agaricales</taxon>
        <taxon>Marasmiineae</taxon>
        <taxon>Mycenaceae</taxon>
        <taxon>Mycena</taxon>
    </lineage>
</organism>
<feature type="compositionally biased region" description="Basic and acidic residues" evidence="1">
    <location>
        <begin position="130"/>
        <end position="146"/>
    </location>
</feature>
<accession>A0AAD7DUC0</accession>
<evidence type="ECO:0000313" key="2">
    <source>
        <dbReference type="EMBL" id="KAJ7699281.1"/>
    </source>
</evidence>
<feature type="region of interest" description="Disordered" evidence="1">
    <location>
        <begin position="104"/>
        <end position="189"/>
    </location>
</feature>
<evidence type="ECO:0000256" key="1">
    <source>
        <dbReference type="SAM" id="MobiDB-lite"/>
    </source>
</evidence>
<dbReference type="EMBL" id="JARKIE010000023">
    <property type="protein sequence ID" value="KAJ7699281.1"/>
    <property type="molecule type" value="Genomic_DNA"/>
</dbReference>
<proteinExistence type="predicted"/>
<dbReference type="Proteomes" id="UP001221757">
    <property type="component" value="Unassembled WGS sequence"/>
</dbReference>
<keyword evidence="3" id="KW-1185">Reference proteome</keyword>